<dbReference type="InterPro" id="IPR014914">
    <property type="entry name" value="RES_dom"/>
</dbReference>
<dbReference type="RefSeq" id="WP_244823633.1">
    <property type="nucleotide sequence ID" value="NZ_CP112998.1"/>
</dbReference>
<dbReference type="AlphaFoldDB" id="A0A9E8NDD9"/>
<evidence type="ECO:0000313" key="2">
    <source>
        <dbReference type="EMBL" id="WAC12937.1"/>
    </source>
</evidence>
<dbReference type="EMBL" id="CP112998">
    <property type="protein sequence ID" value="WAC12937.1"/>
    <property type="molecule type" value="Genomic_DNA"/>
</dbReference>
<dbReference type="Proteomes" id="UP001164653">
    <property type="component" value="Chromosome"/>
</dbReference>
<dbReference type="Pfam" id="PF08808">
    <property type="entry name" value="RES"/>
    <property type="match status" value="1"/>
</dbReference>
<dbReference type="SMART" id="SM00953">
    <property type="entry name" value="RES"/>
    <property type="match status" value="1"/>
</dbReference>
<proteinExistence type="predicted"/>
<gene>
    <name evidence="2" type="ORF">ON006_03005</name>
</gene>
<sequence length="155" mass="17289">MLIYRIVHKLYGGSLFASGMQGRWNSAGNKVLYAAESIPLAFLENMVRRQGVGFNNDFQIMFIFVPDTASIEEVSAANLSLTWRGPNDYSACLPPGDKWYHEAKSIALKVPSAVMPEAFNYVINTMHPDYKQVALVGTTSLIPDPGIEDILKKYR</sequence>
<protein>
    <submittedName>
        <fullName evidence="2">RES family NAD+ phosphorylase</fullName>
    </submittedName>
</protein>
<keyword evidence="3" id="KW-1185">Reference proteome</keyword>
<reference evidence="2" key="1">
    <citation type="submission" date="2022-11" db="EMBL/GenBank/DDBJ databases">
        <title>Dyadobacter pollutisoli sp. nov., isolated from plastic dumped soil.</title>
        <authorList>
            <person name="Kim J.M."/>
            <person name="Kim K.R."/>
            <person name="Lee J.K."/>
            <person name="Hao L."/>
            <person name="Jeon C.O."/>
        </authorList>
    </citation>
    <scope>NUCLEOTIDE SEQUENCE</scope>
    <source>
        <strain evidence="2">U1</strain>
    </source>
</reference>
<dbReference type="KEGG" id="dpf:ON006_03005"/>
<accession>A0A9E8NDD9</accession>
<name>A0A9E8NDD9_9BACT</name>
<evidence type="ECO:0000259" key="1">
    <source>
        <dbReference type="SMART" id="SM00953"/>
    </source>
</evidence>
<evidence type="ECO:0000313" key="3">
    <source>
        <dbReference type="Proteomes" id="UP001164653"/>
    </source>
</evidence>
<feature type="domain" description="RES" evidence="1">
    <location>
        <begin position="11"/>
        <end position="137"/>
    </location>
</feature>
<organism evidence="2 3">
    <name type="scientific">Dyadobacter pollutisoli</name>
    <dbReference type="NCBI Taxonomy" id="2910158"/>
    <lineage>
        <taxon>Bacteria</taxon>
        <taxon>Pseudomonadati</taxon>
        <taxon>Bacteroidota</taxon>
        <taxon>Cytophagia</taxon>
        <taxon>Cytophagales</taxon>
        <taxon>Spirosomataceae</taxon>
        <taxon>Dyadobacter</taxon>
    </lineage>
</organism>